<reference evidence="10 11" key="3">
    <citation type="journal article" date="2015" name="Genome Announc.">
        <title>Draft Genome Sequence of the Archiascomycetous Yeast Saitoella complicata.</title>
        <authorList>
            <person name="Yamauchi K."/>
            <person name="Kondo S."/>
            <person name="Hamamoto M."/>
            <person name="Takahashi Y."/>
            <person name="Ogura Y."/>
            <person name="Hayashi T."/>
            <person name="Nishida H."/>
        </authorList>
    </citation>
    <scope>NUCLEOTIDE SEQUENCE [LARGE SCALE GENOMIC DNA]</scope>
    <source>
        <strain evidence="10 11">NRRL Y-17804</strain>
    </source>
</reference>
<evidence type="ECO:0000259" key="9">
    <source>
        <dbReference type="Pfam" id="PF18388"/>
    </source>
</evidence>
<feature type="region of interest" description="Disordered" evidence="8">
    <location>
        <begin position="119"/>
        <end position="272"/>
    </location>
</feature>
<dbReference type="Gene3D" id="1.10.10.2570">
    <property type="match status" value="1"/>
</dbReference>
<dbReference type="GO" id="GO:0015031">
    <property type="term" value="P:protein transport"/>
    <property type="evidence" value="ECO:0007669"/>
    <property type="project" value="UniProtKB-KW"/>
</dbReference>
<evidence type="ECO:0000313" key="10">
    <source>
        <dbReference type="EMBL" id="GAO52466.1"/>
    </source>
</evidence>
<evidence type="ECO:0000256" key="6">
    <source>
        <dbReference type="ARBA" id="ARBA00023006"/>
    </source>
</evidence>
<keyword evidence="5" id="KW-0653">Protein transport</keyword>
<feature type="compositionally biased region" description="Polar residues" evidence="8">
    <location>
        <begin position="257"/>
        <end position="266"/>
    </location>
</feature>
<evidence type="ECO:0000256" key="1">
    <source>
        <dbReference type="ARBA" id="ARBA00004329"/>
    </source>
</evidence>
<evidence type="ECO:0000313" key="11">
    <source>
        <dbReference type="Proteomes" id="UP000033140"/>
    </source>
</evidence>
<feature type="compositionally biased region" description="Low complexity" evidence="8">
    <location>
        <begin position="87"/>
        <end position="96"/>
    </location>
</feature>
<feature type="compositionally biased region" description="Low complexity" evidence="8">
    <location>
        <begin position="182"/>
        <end position="209"/>
    </location>
</feature>
<comment type="similarity">
    <text evidence="2">Belongs to the ATG29 family.</text>
</comment>
<reference evidence="10 11" key="1">
    <citation type="journal article" date="2011" name="J. Gen. Appl. Microbiol.">
        <title>Draft genome sequencing of the enigmatic yeast Saitoella complicata.</title>
        <authorList>
            <person name="Nishida H."/>
            <person name="Hamamoto M."/>
            <person name="Sugiyama J."/>
        </authorList>
    </citation>
    <scope>NUCLEOTIDE SEQUENCE [LARGE SCALE GENOMIC DNA]</scope>
    <source>
        <strain evidence="10 11">NRRL Y-17804</strain>
    </source>
</reference>
<feature type="domain" description="Atg29 N-terminal" evidence="9">
    <location>
        <begin position="5"/>
        <end position="57"/>
    </location>
</feature>
<gene>
    <name evidence="10" type="ORF">G7K_6541-t1</name>
</gene>
<dbReference type="GO" id="GO:0000407">
    <property type="term" value="C:phagophore assembly site"/>
    <property type="evidence" value="ECO:0007669"/>
    <property type="project" value="UniProtKB-SubCell"/>
</dbReference>
<feature type="compositionally biased region" description="Low complexity" evidence="8">
    <location>
        <begin position="137"/>
        <end position="149"/>
    </location>
</feature>
<sequence>MDDCYDVYVRLPYPRNAFIDPPAIDWSRDKERQLWTILSRYRHRSDIDWKELATLFNTPTHFLLQQAALLYERELSQVREQMRRVGSSSSLAMAPSRSRESSQSGVGIAVSDVGVGSMRGSRAVSSSTVPIPTAMLPSSSRASTSSFRPAPAPSPSPAPQVPILSFPSSRRASATPTPPLTALPARLRPPSRSGSGSGSGSSLSDSLSRLPREPPAFLPLSEDEHDTDINEARPTLDRQKTLKAPTPDFPRPTTTPKKQSNPPSIGSSFSDLSDASVSVSAMEDALISQAQAQAQGQGQGSKLSIFSGAGRRDGAGEIWEHRMEVLDRIAQLEQTRIKRSTAEGRKRRSINVTFGILWYPRNTPHPTSWPVGCQSTWGDKHIFNFQDERSIWTKYNPQEPTKETNDGIKTSPKGRTPFLAAAPKRQNRRHRSFPLLWLPRTGRKRHKDIPKKENPSKNTSLYPFFFLAATHDLSTHG</sequence>
<reference evidence="10 11" key="2">
    <citation type="journal article" date="2014" name="J. Gen. Appl. Microbiol.">
        <title>The early diverging ascomycetous budding yeast Saitoella complicata has three histone deacetylases belonging to the Clr6, Hos2, and Rpd3 lineages.</title>
        <authorList>
            <person name="Nishida H."/>
            <person name="Matsumoto T."/>
            <person name="Kondo S."/>
            <person name="Hamamoto M."/>
            <person name="Yoshikawa H."/>
        </authorList>
    </citation>
    <scope>NUCLEOTIDE SEQUENCE [LARGE SCALE GENOMIC DNA]</scope>
    <source>
        <strain evidence="10 11">NRRL Y-17804</strain>
    </source>
</reference>
<dbReference type="InterPro" id="IPR039362">
    <property type="entry name" value="ATG29_sf"/>
</dbReference>
<dbReference type="EMBL" id="BACD03000070">
    <property type="protein sequence ID" value="GAO52466.1"/>
    <property type="molecule type" value="Genomic_DNA"/>
</dbReference>
<evidence type="ECO:0000256" key="3">
    <source>
        <dbReference type="ARBA" id="ARBA00013784"/>
    </source>
</evidence>
<evidence type="ECO:0000256" key="2">
    <source>
        <dbReference type="ARBA" id="ARBA00010082"/>
    </source>
</evidence>
<dbReference type="Proteomes" id="UP000033140">
    <property type="component" value="Unassembled WGS sequence"/>
</dbReference>
<dbReference type="PANTHER" id="PTHR40012">
    <property type="entry name" value="AUTOPHAGY-RELATED PROTEIN 29"/>
    <property type="match status" value="1"/>
</dbReference>
<dbReference type="GO" id="GO:0000045">
    <property type="term" value="P:autophagosome assembly"/>
    <property type="evidence" value="ECO:0007669"/>
    <property type="project" value="InterPro"/>
</dbReference>
<dbReference type="InterPro" id="IPR040666">
    <property type="entry name" value="Atg29_N"/>
</dbReference>
<keyword evidence="4" id="KW-0813">Transport</keyword>
<feature type="region of interest" description="Disordered" evidence="8">
    <location>
        <begin position="86"/>
        <end position="105"/>
    </location>
</feature>
<evidence type="ECO:0000256" key="5">
    <source>
        <dbReference type="ARBA" id="ARBA00022927"/>
    </source>
</evidence>
<organism evidence="10 11">
    <name type="scientific">Saitoella complicata (strain BCRC 22490 / CBS 7301 / JCM 7358 / NBRC 10748 / NRRL Y-17804)</name>
    <dbReference type="NCBI Taxonomy" id="698492"/>
    <lineage>
        <taxon>Eukaryota</taxon>
        <taxon>Fungi</taxon>
        <taxon>Dikarya</taxon>
        <taxon>Ascomycota</taxon>
        <taxon>Taphrinomycotina</taxon>
        <taxon>Taphrinomycotina incertae sedis</taxon>
        <taxon>Saitoella</taxon>
    </lineage>
</organism>
<name>A0A0E9NS42_SAICN</name>
<comment type="subcellular location">
    <subcellularLocation>
        <location evidence="1">Preautophagosomal structure</location>
    </subcellularLocation>
</comment>
<feature type="compositionally biased region" description="Pro residues" evidence="8">
    <location>
        <begin position="150"/>
        <end position="160"/>
    </location>
</feature>
<feature type="compositionally biased region" description="Basic and acidic residues" evidence="8">
    <location>
        <begin position="227"/>
        <end position="240"/>
    </location>
</feature>
<comment type="function">
    <text evidence="7">Plays a role in autophagy. Functions at the preautophagosomal structure (PAS) in order to form normal autophagosomes under starvation conditions. Also plays a role in mitophagy and regulation of filamentous growth.</text>
</comment>
<evidence type="ECO:0000256" key="8">
    <source>
        <dbReference type="SAM" id="MobiDB-lite"/>
    </source>
</evidence>
<dbReference type="FunFam" id="1.10.10.2570:FF:000001">
    <property type="entry name" value="Autophagy-related protein 29"/>
    <property type="match status" value="1"/>
</dbReference>
<protein>
    <recommendedName>
        <fullName evidence="3">Autophagy-related protein 29</fullName>
    </recommendedName>
</protein>
<evidence type="ECO:0000256" key="7">
    <source>
        <dbReference type="ARBA" id="ARBA00060351"/>
    </source>
</evidence>
<dbReference type="InterPro" id="IPR039113">
    <property type="entry name" value="ATG29"/>
</dbReference>
<dbReference type="AlphaFoldDB" id="A0A0E9NS42"/>
<dbReference type="Pfam" id="PF18388">
    <property type="entry name" value="ATG29_N"/>
    <property type="match status" value="1"/>
</dbReference>
<comment type="caution">
    <text evidence="10">The sequence shown here is derived from an EMBL/GenBank/DDBJ whole genome shotgun (WGS) entry which is preliminary data.</text>
</comment>
<keyword evidence="11" id="KW-1185">Reference proteome</keyword>
<proteinExistence type="inferred from homology"/>
<feature type="region of interest" description="Disordered" evidence="8">
    <location>
        <begin position="396"/>
        <end position="415"/>
    </location>
</feature>
<evidence type="ECO:0000256" key="4">
    <source>
        <dbReference type="ARBA" id="ARBA00022448"/>
    </source>
</evidence>
<keyword evidence="6" id="KW-0072">Autophagy</keyword>
<accession>A0A0E9NS42</accession>
<dbReference type="STRING" id="698492.A0A0E9NS42"/>
<dbReference type="PANTHER" id="PTHR40012:SF1">
    <property type="entry name" value="AUTOPHAGY-RELATED PROTEIN 29"/>
    <property type="match status" value="1"/>
</dbReference>